<comment type="caution">
    <text evidence="2">The sequence shown here is derived from an EMBL/GenBank/DDBJ whole genome shotgun (WGS) entry which is preliminary data.</text>
</comment>
<sequence length="129" mass="13998">MHGGAVIDFPQTEIGDRRRPKPIQTQSSDDSRGRSGSLDLDVDQTAILLRTMNCMGLQNVDDLYSTLGALDNMLDEYEAGSSTDNLKPPQYRSISAARPSETVIPTTSVADIATPPRQRFIVGMEGGLD</sequence>
<gene>
    <name evidence="2" type="ORF">LWI28_008232</name>
</gene>
<name>A0AAD5IZB1_ACENE</name>
<feature type="region of interest" description="Disordered" evidence="1">
    <location>
        <begin position="1"/>
        <end position="40"/>
    </location>
</feature>
<evidence type="ECO:0000313" key="2">
    <source>
        <dbReference type="EMBL" id="KAI9180797.1"/>
    </source>
</evidence>
<dbReference type="AlphaFoldDB" id="A0AAD5IZB1"/>
<evidence type="ECO:0000256" key="1">
    <source>
        <dbReference type="SAM" id="MobiDB-lite"/>
    </source>
</evidence>
<dbReference type="Proteomes" id="UP001064489">
    <property type="component" value="Chromosome 4"/>
</dbReference>
<reference evidence="2" key="2">
    <citation type="submission" date="2023-02" db="EMBL/GenBank/DDBJ databases">
        <authorList>
            <person name="Swenson N.G."/>
            <person name="Wegrzyn J.L."/>
            <person name="Mcevoy S.L."/>
        </authorList>
    </citation>
    <scope>NUCLEOTIDE SEQUENCE</scope>
    <source>
        <strain evidence="2">91603</strain>
        <tissue evidence="2">Leaf</tissue>
    </source>
</reference>
<evidence type="ECO:0000313" key="3">
    <source>
        <dbReference type="Proteomes" id="UP001064489"/>
    </source>
</evidence>
<dbReference type="EMBL" id="JAJSOW010000101">
    <property type="protein sequence ID" value="KAI9180797.1"/>
    <property type="molecule type" value="Genomic_DNA"/>
</dbReference>
<keyword evidence="3" id="KW-1185">Reference proteome</keyword>
<protein>
    <submittedName>
        <fullName evidence="2">Uncharacterized protein</fullName>
    </submittedName>
</protein>
<proteinExistence type="predicted"/>
<accession>A0AAD5IZB1</accession>
<organism evidence="2 3">
    <name type="scientific">Acer negundo</name>
    <name type="common">Box elder</name>
    <dbReference type="NCBI Taxonomy" id="4023"/>
    <lineage>
        <taxon>Eukaryota</taxon>
        <taxon>Viridiplantae</taxon>
        <taxon>Streptophyta</taxon>
        <taxon>Embryophyta</taxon>
        <taxon>Tracheophyta</taxon>
        <taxon>Spermatophyta</taxon>
        <taxon>Magnoliopsida</taxon>
        <taxon>eudicotyledons</taxon>
        <taxon>Gunneridae</taxon>
        <taxon>Pentapetalae</taxon>
        <taxon>rosids</taxon>
        <taxon>malvids</taxon>
        <taxon>Sapindales</taxon>
        <taxon>Sapindaceae</taxon>
        <taxon>Hippocastanoideae</taxon>
        <taxon>Acereae</taxon>
        <taxon>Acer</taxon>
    </lineage>
</organism>
<reference evidence="2" key="1">
    <citation type="journal article" date="2022" name="Plant J.">
        <title>Strategies of tolerance reflected in two North American maple genomes.</title>
        <authorList>
            <person name="McEvoy S.L."/>
            <person name="Sezen U.U."/>
            <person name="Trouern-Trend A."/>
            <person name="McMahon S.M."/>
            <person name="Schaberg P.G."/>
            <person name="Yang J."/>
            <person name="Wegrzyn J.L."/>
            <person name="Swenson N.G."/>
        </authorList>
    </citation>
    <scope>NUCLEOTIDE SEQUENCE</scope>
    <source>
        <strain evidence="2">91603</strain>
    </source>
</reference>